<evidence type="ECO:0000256" key="7">
    <source>
        <dbReference type="ARBA" id="ARBA00023136"/>
    </source>
</evidence>
<dbReference type="Proteomes" id="UP000094527">
    <property type="component" value="Unassembled WGS sequence"/>
</dbReference>
<dbReference type="Pfam" id="PF01697">
    <property type="entry name" value="Glyco_transf_92"/>
    <property type="match status" value="1"/>
</dbReference>
<evidence type="ECO:0000256" key="5">
    <source>
        <dbReference type="ARBA" id="ARBA00022692"/>
    </source>
</evidence>
<accession>A0A1D2MB60</accession>
<dbReference type="EMBL" id="LJIJ01002092">
    <property type="protein sequence ID" value="ODM90238.1"/>
    <property type="molecule type" value="Genomic_DNA"/>
</dbReference>
<evidence type="ECO:0000256" key="2">
    <source>
        <dbReference type="ARBA" id="ARBA00007647"/>
    </source>
</evidence>
<reference evidence="10 11" key="1">
    <citation type="journal article" date="2016" name="Genome Biol. Evol.">
        <title>Gene Family Evolution Reflects Adaptation to Soil Environmental Stressors in the Genome of the Collembolan Orchesella cincta.</title>
        <authorList>
            <person name="Faddeeva-Vakhrusheva A."/>
            <person name="Derks M.F."/>
            <person name="Anvar S.Y."/>
            <person name="Agamennone V."/>
            <person name="Suring W."/>
            <person name="Smit S."/>
            <person name="van Straalen N.M."/>
            <person name="Roelofs D."/>
        </authorList>
    </citation>
    <scope>NUCLEOTIDE SEQUENCE [LARGE SCALE GENOMIC DNA]</scope>
    <source>
        <tissue evidence="10">Mixed pool</tissue>
    </source>
</reference>
<protein>
    <recommendedName>
        <fullName evidence="8">Glycosyltransferase family 92 protein</fullName>
        <ecNumber evidence="8">2.4.1.-</ecNumber>
    </recommendedName>
</protein>
<dbReference type="OrthoDB" id="2526284at2759"/>
<dbReference type="GO" id="GO:0016020">
    <property type="term" value="C:membrane"/>
    <property type="evidence" value="ECO:0007669"/>
    <property type="project" value="UniProtKB-SubCell"/>
</dbReference>
<evidence type="ECO:0000313" key="10">
    <source>
        <dbReference type="EMBL" id="ODM90238.1"/>
    </source>
</evidence>
<feature type="region of interest" description="Disordered" evidence="9">
    <location>
        <begin position="42"/>
        <end position="69"/>
    </location>
</feature>
<organism evidence="10 11">
    <name type="scientific">Orchesella cincta</name>
    <name type="common">Springtail</name>
    <name type="synonym">Podura cincta</name>
    <dbReference type="NCBI Taxonomy" id="48709"/>
    <lineage>
        <taxon>Eukaryota</taxon>
        <taxon>Metazoa</taxon>
        <taxon>Ecdysozoa</taxon>
        <taxon>Arthropoda</taxon>
        <taxon>Hexapoda</taxon>
        <taxon>Collembola</taxon>
        <taxon>Entomobryomorpha</taxon>
        <taxon>Entomobryoidea</taxon>
        <taxon>Orchesellidae</taxon>
        <taxon>Orchesellinae</taxon>
        <taxon>Orchesella</taxon>
    </lineage>
</organism>
<evidence type="ECO:0000256" key="8">
    <source>
        <dbReference type="RuleBase" id="RU366017"/>
    </source>
</evidence>
<evidence type="ECO:0000256" key="1">
    <source>
        <dbReference type="ARBA" id="ARBA00004167"/>
    </source>
</evidence>
<comment type="similarity">
    <text evidence="2 8">Belongs to the glycosyltransferase 92 family.</text>
</comment>
<comment type="caution">
    <text evidence="10">The sequence shown here is derived from an EMBL/GenBank/DDBJ whole genome shotgun (WGS) entry which is preliminary data.</text>
</comment>
<dbReference type="OMA" id="RIRRAFY"/>
<dbReference type="InterPro" id="IPR008166">
    <property type="entry name" value="Glyco_transf_92"/>
</dbReference>
<dbReference type="GO" id="GO:0016757">
    <property type="term" value="F:glycosyltransferase activity"/>
    <property type="evidence" value="ECO:0007669"/>
    <property type="project" value="UniProtKB-UniRule"/>
</dbReference>
<evidence type="ECO:0000256" key="9">
    <source>
        <dbReference type="SAM" id="MobiDB-lite"/>
    </source>
</evidence>
<keyword evidence="4 8" id="KW-0808">Transferase</keyword>
<evidence type="ECO:0000313" key="11">
    <source>
        <dbReference type="Proteomes" id="UP000094527"/>
    </source>
</evidence>
<dbReference type="PANTHER" id="PTHR21461:SF40">
    <property type="entry name" value="GLYCOSYLTRANSFERASE FAMILY 92 PROTEIN"/>
    <property type="match status" value="1"/>
</dbReference>
<dbReference type="GO" id="GO:0005737">
    <property type="term" value="C:cytoplasm"/>
    <property type="evidence" value="ECO:0007669"/>
    <property type="project" value="TreeGrafter"/>
</dbReference>
<evidence type="ECO:0000256" key="3">
    <source>
        <dbReference type="ARBA" id="ARBA00022676"/>
    </source>
</evidence>
<gene>
    <name evidence="10" type="ORF">Ocin01_16440</name>
</gene>
<dbReference type="PANTHER" id="PTHR21461">
    <property type="entry name" value="GLYCOSYLTRANSFERASE FAMILY 92 PROTEIN"/>
    <property type="match status" value="1"/>
</dbReference>
<name>A0A1D2MB60_ORCCI</name>
<keyword evidence="5" id="KW-0812">Transmembrane</keyword>
<keyword evidence="3 8" id="KW-0328">Glycosyltransferase</keyword>
<keyword evidence="7" id="KW-0472">Membrane</keyword>
<keyword evidence="6" id="KW-1133">Transmembrane helix</keyword>
<evidence type="ECO:0000256" key="4">
    <source>
        <dbReference type="ARBA" id="ARBA00022679"/>
    </source>
</evidence>
<evidence type="ECO:0000256" key="6">
    <source>
        <dbReference type="ARBA" id="ARBA00022989"/>
    </source>
</evidence>
<keyword evidence="11" id="KW-1185">Reference proteome</keyword>
<dbReference type="EC" id="2.4.1.-" evidence="8"/>
<dbReference type="AlphaFoldDB" id="A0A1D2MB60"/>
<proteinExistence type="inferred from homology"/>
<comment type="subcellular location">
    <subcellularLocation>
        <location evidence="1">Membrane</location>
        <topology evidence="1">Single-pass membrane protein</topology>
    </subcellularLocation>
</comment>
<sequence length="540" mass="62113">MDNFVPIHDSRFESSNEPIPTLKPESIYQRFFPLFKIGEKRRSRKPDFPDKVSTSYEKPKLSRASKQKQLDWQPVKGSQYKFSVYSAYSYNKTEVVIIATTKSQTKEKVACVFHFDNGQKIQTTIGKVETMGEHWGMMYAGTFIRCPLPISSDFTMPHSVSVTVINSNSSKVNGHVDQEATMLGNPLIIQYKSEEDLSNPPFNFSVCVLPTFNYNEVFHFLEWLEFYKLLGVRHFTLYNITIGPDTSCVLKELMSSAADSGIVVDVHPWHDFPIKKNSEIRSGPCGECGLSAATNECIYRHKGLSKYMIFVDFDEFIMPRSAQDYGEMIRSMDVMNKSVEIGEYSIRTGFFGRFRNNDELRVDMCEELKRKNSVFTYHVCKHLLMVKKSLREETILMHNDRSKYIVKPEAVLEGGNHHVIQLDSGYETLVAPPEVAIVRHYRFVEGFWHIPKNTSAVPDRISKSFGVELAKKAELNVLKTIPFDLIKFNVLIIEVYFYSEAEKTELDTLLTSNGYQFVKNIEVDKIYIHKSVSYMLDKTV</sequence>